<evidence type="ECO:0000256" key="2">
    <source>
        <dbReference type="ARBA" id="ARBA00022679"/>
    </source>
</evidence>
<keyword evidence="4" id="KW-0418">Kinase</keyword>
<organism evidence="8 9">
    <name type="scientific">Ophiocordyceps sinensis</name>
    <dbReference type="NCBI Taxonomy" id="72228"/>
    <lineage>
        <taxon>Eukaryota</taxon>
        <taxon>Fungi</taxon>
        <taxon>Dikarya</taxon>
        <taxon>Ascomycota</taxon>
        <taxon>Pezizomycotina</taxon>
        <taxon>Sordariomycetes</taxon>
        <taxon>Hypocreomycetidae</taxon>
        <taxon>Hypocreales</taxon>
        <taxon>Ophiocordycipitaceae</taxon>
        <taxon>Ophiocordyceps</taxon>
    </lineage>
</organism>
<gene>
    <name evidence="8" type="ORF">G6O67_005234</name>
</gene>
<evidence type="ECO:0000256" key="6">
    <source>
        <dbReference type="PROSITE-ProRule" id="PRU10141"/>
    </source>
</evidence>
<dbReference type="InterPro" id="IPR011009">
    <property type="entry name" value="Kinase-like_dom_sf"/>
</dbReference>
<comment type="caution">
    <text evidence="8">The sequence shown here is derived from an EMBL/GenBank/DDBJ whole genome shotgun (WGS) entry which is preliminary data.</text>
</comment>
<sequence length="404" mass="46213">MSFLAKLLKRAFRRAPLAPLQFPSSGFDVISDAVKLEEEQLDGFNAAKYYPVRIGDVYSSKYQVLGKLGYGTTSTVWLARNLEDHQYVALKVFTRGVDGGELDTYHRLGTANPSNPGYRHVRRALDTLELQREGGPHLCLVQKPMWDSWKDMLRRNPTGRFTEEFLKAGLAQLFLALDYLHTECRLVHTDLKADNILQELVDDSVLEAFVQAELATSSPRKFIQDAPVYRSRQFDLPHKFGDVVLSDFSAAVQGDKKRNHDAQPNVYRSPEVMLMTEWGYPVDVWNVGVMIWDLFEGRHLFQGSDPDGRPYTTRAHLAEVIGMLGPPPLDFVQREIRSKEFFTEHGEWKVDIPVPEGRGLDDAVTSLEGEKRTLFLVFLRSMLQWRPEDRKTASQLLQDPWLRS</sequence>
<dbReference type="PROSITE" id="PS00107">
    <property type="entry name" value="PROTEIN_KINASE_ATP"/>
    <property type="match status" value="1"/>
</dbReference>
<keyword evidence="3 6" id="KW-0547">Nucleotide-binding</keyword>
<evidence type="ECO:0000256" key="5">
    <source>
        <dbReference type="ARBA" id="ARBA00022840"/>
    </source>
</evidence>
<feature type="domain" description="Protein kinase" evidence="7">
    <location>
        <begin position="62"/>
        <end position="402"/>
    </location>
</feature>
<dbReference type="GO" id="GO:0005634">
    <property type="term" value="C:nucleus"/>
    <property type="evidence" value="ECO:0007669"/>
    <property type="project" value="TreeGrafter"/>
</dbReference>
<dbReference type="PANTHER" id="PTHR45646:SF11">
    <property type="entry name" value="SERINE_THREONINE-PROTEIN KINASE DOA"/>
    <property type="match status" value="1"/>
</dbReference>
<dbReference type="InterPro" id="IPR000719">
    <property type="entry name" value="Prot_kinase_dom"/>
</dbReference>
<dbReference type="OrthoDB" id="5979581at2759"/>
<reference evidence="8 9" key="1">
    <citation type="journal article" date="2020" name="Genome Biol. Evol.">
        <title>A new high-quality draft genome assembly of the Chinese cordyceps Ophiocordyceps sinensis.</title>
        <authorList>
            <person name="Shu R."/>
            <person name="Zhang J."/>
            <person name="Meng Q."/>
            <person name="Zhang H."/>
            <person name="Zhou G."/>
            <person name="Li M."/>
            <person name="Wu P."/>
            <person name="Zhao Y."/>
            <person name="Chen C."/>
            <person name="Qin Q."/>
        </authorList>
    </citation>
    <scope>NUCLEOTIDE SEQUENCE [LARGE SCALE GENOMIC DNA]</scope>
    <source>
        <strain evidence="8 9">IOZ07</strain>
    </source>
</reference>
<keyword evidence="5 6" id="KW-0067">ATP-binding</keyword>
<dbReference type="PANTHER" id="PTHR45646">
    <property type="entry name" value="SERINE/THREONINE-PROTEIN KINASE DOA-RELATED"/>
    <property type="match status" value="1"/>
</dbReference>
<dbReference type="SMART" id="SM00220">
    <property type="entry name" value="S_TKc"/>
    <property type="match status" value="1"/>
</dbReference>
<dbReference type="GO" id="GO:0005524">
    <property type="term" value="F:ATP binding"/>
    <property type="evidence" value="ECO:0007669"/>
    <property type="project" value="UniProtKB-UniRule"/>
</dbReference>
<keyword evidence="1" id="KW-0723">Serine/threonine-protein kinase</keyword>
<dbReference type="Proteomes" id="UP000557566">
    <property type="component" value="Unassembled WGS sequence"/>
</dbReference>
<dbReference type="EMBL" id="JAAVMX010000005">
    <property type="protein sequence ID" value="KAF4508906.1"/>
    <property type="molecule type" value="Genomic_DNA"/>
</dbReference>
<feature type="binding site" evidence="6">
    <location>
        <position position="91"/>
    </location>
    <ligand>
        <name>ATP</name>
        <dbReference type="ChEBI" id="CHEBI:30616"/>
    </ligand>
</feature>
<evidence type="ECO:0000313" key="9">
    <source>
        <dbReference type="Proteomes" id="UP000557566"/>
    </source>
</evidence>
<dbReference type="GO" id="GO:0004674">
    <property type="term" value="F:protein serine/threonine kinase activity"/>
    <property type="evidence" value="ECO:0007669"/>
    <property type="project" value="UniProtKB-KW"/>
</dbReference>
<dbReference type="Gene3D" id="1.10.510.10">
    <property type="entry name" value="Transferase(Phosphotransferase) domain 1"/>
    <property type="match status" value="1"/>
</dbReference>
<name>A0A8H4PR96_9HYPO</name>
<dbReference type="InterPro" id="IPR051175">
    <property type="entry name" value="CLK_kinases"/>
</dbReference>
<dbReference type="SUPFAM" id="SSF56112">
    <property type="entry name" value="Protein kinase-like (PK-like)"/>
    <property type="match status" value="1"/>
</dbReference>
<evidence type="ECO:0000256" key="4">
    <source>
        <dbReference type="ARBA" id="ARBA00022777"/>
    </source>
</evidence>
<evidence type="ECO:0000313" key="8">
    <source>
        <dbReference type="EMBL" id="KAF4508906.1"/>
    </source>
</evidence>
<proteinExistence type="predicted"/>
<keyword evidence="9" id="KW-1185">Reference proteome</keyword>
<dbReference type="Pfam" id="PF00069">
    <property type="entry name" value="Pkinase"/>
    <property type="match status" value="1"/>
</dbReference>
<keyword evidence="2" id="KW-0808">Transferase</keyword>
<dbReference type="Gene3D" id="3.30.200.20">
    <property type="entry name" value="Phosphorylase Kinase, domain 1"/>
    <property type="match status" value="1"/>
</dbReference>
<accession>A0A8H4PR96</accession>
<dbReference type="AlphaFoldDB" id="A0A8H4PR96"/>
<dbReference type="PROSITE" id="PS50011">
    <property type="entry name" value="PROTEIN_KINASE_DOM"/>
    <property type="match status" value="1"/>
</dbReference>
<evidence type="ECO:0000259" key="7">
    <source>
        <dbReference type="PROSITE" id="PS50011"/>
    </source>
</evidence>
<dbReference type="GO" id="GO:0043484">
    <property type="term" value="P:regulation of RNA splicing"/>
    <property type="evidence" value="ECO:0007669"/>
    <property type="project" value="TreeGrafter"/>
</dbReference>
<evidence type="ECO:0000256" key="3">
    <source>
        <dbReference type="ARBA" id="ARBA00022741"/>
    </source>
</evidence>
<protein>
    <recommendedName>
        <fullName evidence="7">Protein kinase domain-containing protein</fullName>
    </recommendedName>
</protein>
<evidence type="ECO:0000256" key="1">
    <source>
        <dbReference type="ARBA" id="ARBA00022527"/>
    </source>
</evidence>
<dbReference type="InterPro" id="IPR017441">
    <property type="entry name" value="Protein_kinase_ATP_BS"/>
</dbReference>